<reference evidence="7" key="1">
    <citation type="submission" date="2020-03" db="EMBL/GenBank/DDBJ databases">
        <authorList>
            <person name="Guo F."/>
        </authorList>
    </citation>
    <scope>NUCLEOTIDE SEQUENCE</scope>
    <source>
        <strain evidence="7">JCM 30134</strain>
    </source>
</reference>
<dbReference type="Proteomes" id="UP000787472">
    <property type="component" value="Unassembled WGS sequence"/>
</dbReference>
<organism evidence="7 8">
    <name type="scientific">Pseudomaricurvus hydrocarbonicus</name>
    <dbReference type="NCBI Taxonomy" id="1470433"/>
    <lineage>
        <taxon>Bacteria</taxon>
        <taxon>Pseudomonadati</taxon>
        <taxon>Pseudomonadota</taxon>
        <taxon>Gammaproteobacteria</taxon>
        <taxon>Cellvibrionales</taxon>
        <taxon>Cellvibrionaceae</taxon>
        <taxon>Pseudomaricurvus</taxon>
    </lineage>
</organism>
<accession>A0A9E5JYE6</accession>
<dbReference type="Pfam" id="PF04357">
    <property type="entry name" value="TamB"/>
    <property type="match status" value="1"/>
</dbReference>
<name>A0A9E5JYE6_9GAMM</name>
<evidence type="ECO:0000256" key="3">
    <source>
        <dbReference type="ARBA" id="ARBA00022989"/>
    </source>
</evidence>
<evidence type="ECO:0000256" key="5">
    <source>
        <dbReference type="SAM" id="Phobius"/>
    </source>
</evidence>
<dbReference type="GO" id="GO:0097347">
    <property type="term" value="C:TAM protein secretion complex"/>
    <property type="evidence" value="ECO:0007669"/>
    <property type="project" value="TreeGrafter"/>
</dbReference>
<comment type="subcellular location">
    <subcellularLocation>
        <location evidence="1">Membrane</location>
        <topology evidence="1">Single-pass membrane protein</topology>
    </subcellularLocation>
</comment>
<feature type="domain" description="Translocation and assembly module TamB C-terminal" evidence="6">
    <location>
        <begin position="955"/>
        <end position="1282"/>
    </location>
</feature>
<evidence type="ECO:0000313" key="8">
    <source>
        <dbReference type="Proteomes" id="UP000787472"/>
    </source>
</evidence>
<dbReference type="EMBL" id="JAAONZ010000013">
    <property type="protein sequence ID" value="NHO66960.1"/>
    <property type="molecule type" value="Genomic_DNA"/>
</dbReference>
<dbReference type="RefSeq" id="WP_167188770.1">
    <property type="nucleotide sequence ID" value="NZ_JAAONZ010000013.1"/>
</dbReference>
<evidence type="ECO:0000313" key="7">
    <source>
        <dbReference type="EMBL" id="NHO66960.1"/>
    </source>
</evidence>
<evidence type="ECO:0000256" key="1">
    <source>
        <dbReference type="ARBA" id="ARBA00004167"/>
    </source>
</evidence>
<gene>
    <name evidence="7" type="ORF">G8770_15525</name>
</gene>
<comment type="caution">
    <text evidence="7">The sequence shown here is derived from an EMBL/GenBank/DDBJ whole genome shotgun (WGS) entry which is preliminary data.</text>
</comment>
<evidence type="ECO:0000259" key="6">
    <source>
        <dbReference type="Pfam" id="PF04357"/>
    </source>
</evidence>
<protein>
    <submittedName>
        <fullName evidence="7">Translocation/assembly module TamB</fullName>
    </submittedName>
</protein>
<evidence type="ECO:0000256" key="4">
    <source>
        <dbReference type="ARBA" id="ARBA00023136"/>
    </source>
</evidence>
<evidence type="ECO:0000256" key="2">
    <source>
        <dbReference type="ARBA" id="ARBA00022692"/>
    </source>
</evidence>
<sequence>MAFRFQERLGFPLKGRPFAERPFPVRALLILIVVLILIPVSVIGVLGSESVNRWAFAKIDEGLANLELDFERGTLWRGWHFGRIVWKSDTLDVRVDRLEMDWSLSCLLSRRLCVDRLYSHNITVIATPDAEVDPQPLTLPDLRLPLGLQMGDVQVDEISLDGETVLLSELTLKTDSPYVALGSDKGRVYIREFSGRGADVSWHLQGDIRTQGDWPLHMTGQVQLPAVDERDWSLDIEVGGSVELLVLDVASRGYLQGRLTGRVAPLDKGIPASLAWQGDSFLALNSLPESLTLRQWTLSAEGNLDEGFAVRAHSDIRLDAARLDTAQRTPGQSAGERALLELEGVVSPAGAKDVRLLLSMANARDQNLQVTGHFNWQDPWQAEAVLTLDKFPWQRLYPVDTGTINLETLDATVRLQDTQLIADLSATVDGVAGQQVDLLAHVQGDETALRLSPLSVVTDAGSASGEVLLGLASGVEWDGQFELQDLNPGIFIESLPGRLSGQVVSQGRLHDDNLELQGQWNITGELRQAPLAISGRLTKTAESWALMDLLARQGENRVVGQGQWGPKVAGTLELELADLTSLWPGLTGNGHGQVTLSGSANTPGVALQLSGAKLGYNKLLVQRLAVSGNVDFSEAMPGQLKLTAEGVHNDRTVLGNLRVDASGDRAKHQLQLDVTEGLVGGHARLTGNLRDDQWLAQLGDGRILWGEQLWQMEQPASLRYQRAAGELQLGSHCWLQAAARLCFNNTQTLLPGRHINAQLSHFDLKSLSQGHSAQWLPEGVSWDALVNATLLMEQKAGAQPEAEIHVTSSEGVLRVKEAGRAHNFPYQLMDFSARLKAQQAQARLQVSSDVIGVLDINATISDPGGEQVVSGNYLVDHFKLDFLQAFLPAKTRFEGELNGQGSISGRLLDPVVEGQLNLTDGHLSGPNLPVSMDTLSATLAIAGDSAQVDGQWTSGTAGVGRIKGQLGWAPWELELTIQGDALPATYPPYAQLMINPDLSLTLQDNKLRIAGSLAVPEGDITVRELQPEAVQISPDTVIVGQESANQTPSLGITARVKLIVGDQVYLSAFGLSGRLKGQLDVRENMTANGDLRILGGRFKRFGQDLKLRRAILLFSGPITKPYLNVEAVREVDEVVAGLRLTGSALNPVSEVFSEPSMSQQQALSYLVLGRPLSQGDGDSGEDSNLMGQAALALGVAGSAPITKKIAASLGLKHFELETEGVGDETQVVASGNITDKLSLRYGVGVFEPTNLIAVRYEISRRLYIEAISGFASSLDFFYRVDF</sequence>
<dbReference type="PANTHER" id="PTHR36985:SF1">
    <property type="entry name" value="TRANSLOCATION AND ASSEMBLY MODULE SUBUNIT TAMB"/>
    <property type="match status" value="1"/>
</dbReference>
<dbReference type="PANTHER" id="PTHR36985">
    <property type="entry name" value="TRANSLOCATION AND ASSEMBLY MODULE SUBUNIT TAMB"/>
    <property type="match status" value="1"/>
</dbReference>
<keyword evidence="8" id="KW-1185">Reference proteome</keyword>
<keyword evidence="3 5" id="KW-1133">Transmembrane helix</keyword>
<feature type="transmembrane region" description="Helical" evidence="5">
    <location>
        <begin position="23"/>
        <end position="46"/>
    </location>
</feature>
<proteinExistence type="predicted"/>
<keyword evidence="4 5" id="KW-0472">Membrane</keyword>
<keyword evidence="2 5" id="KW-0812">Transmembrane</keyword>
<dbReference type="GO" id="GO:0005886">
    <property type="term" value="C:plasma membrane"/>
    <property type="evidence" value="ECO:0007669"/>
    <property type="project" value="InterPro"/>
</dbReference>
<dbReference type="InterPro" id="IPR007452">
    <property type="entry name" value="TamB_C"/>
</dbReference>
<dbReference type="GO" id="GO:0009306">
    <property type="term" value="P:protein secretion"/>
    <property type="evidence" value="ECO:0007669"/>
    <property type="project" value="InterPro"/>
</dbReference>